<protein>
    <recommendedName>
        <fullName evidence="1">N-terminal domain-containing protein</fullName>
    </recommendedName>
</protein>
<proteinExistence type="predicted"/>
<dbReference type="AlphaFoldDB" id="A0A1H9X7W1"/>
<reference evidence="2 3" key="1">
    <citation type="submission" date="2016-10" db="EMBL/GenBank/DDBJ databases">
        <authorList>
            <person name="de Groot N.N."/>
        </authorList>
    </citation>
    <scope>NUCLEOTIDE SEQUENCE [LARGE SCALE GENOMIC DNA]</scope>
    <source>
        <strain evidence="2 3">AR40</strain>
    </source>
</reference>
<gene>
    <name evidence="2" type="ORF">SAMN04487884_14718</name>
</gene>
<evidence type="ECO:0000313" key="3">
    <source>
        <dbReference type="Proteomes" id="UP000182584"/>
    </source>
</evidence>
<accession>A0A1H9X7W1</accession>
<evidence type="ECO:0000313" key="2">
    <source>
        <dbReference type="EMBL" id="SES42159.1"/>
    </source>
</evidence>
<dbReference type="GO" id="GO:0003697">
    <property type="term" value="F:single-stranded DNA binding"/>
    <property type="evidence" value="ECO:0007669"/>
    <property type="project" value="InterPro"/>
</dbReference>
<sequence length="107" mass="12507">MTNEQIIFNNRVELMDKGIIKGTGNKITVENEEGEKFELEEPEQIHTYAGWKALNRQVKKGEKSVASFMIWKHTTRKPKEKDEEPQEAMFQTKAFWFTESQTEAIAQ</sequence>
<feature type="domain" description="N-terminal" evidence="1">
    <location>
        <begin position="46"/>
        <end position="90"/>
    </location>
</feature>
<evidence type="ECO:0000259" key="1">
    <source>
        <dbReference type="Pfam" id="PF08401"/>
    </source>
</evidence>
<dbReference type="OrthoDB" id="2005465at2"/>
<dbReference type="Pfam" id="PF08401">
    <property type="entry name" value="ArdcN"/>
    <property type="match status" value="1"/>
</dbReference>
<dbReference type="RefSeq" id="WP_074759032.1">
    <property type="nucleotide sequence ID" value="NZ_FOGJ01000047.1"/>
</dbReference>
<organism evidence="2 3">
    <name type="scientific">Butyrivibrio fibrisolvens</name>
    <dbReference type="NCBI Taxonomy" id="831"/>
    <lineage>
        <taxon>Bacteria</taxon>
        <taxon>Bacillati</taxon>
        <taxon>Bacillota</taxon>
        <taxon>Clostridia</taxon>
        <taxon>Lachnospirales</taxon>
        <taxon>Lachnospiraceae</taxon>
        <taxon>Butyrivibrio</taxon>
    </lineage>
</organism>
<dbReference type="EMBL" id="FOGJ01000047">
    <property type="protein sequence ID" value="SES42159.1"/>
    <property type="molecule type" value="Genomic_DNA"/>
</dbReference>
<dbReference type="Proteomes" id="UP000182584">
    <property type="component" value="Unassembled WGS sequence"/>
</dbReference>
<name>A0A1H9X7W1_BUTFI</name>
<dbReference type="InterPro" id="IPR013610">
    <property type="entry name" value="ArdC_N"/>
</dbReference>